<evidence type="ECO:0000256" key="4">
    <source>
        <dbReference type="PROSITE-ProRule" id="PRU00175"/>
    </source>
</evidence>
<dbReference type="EMBL" id="JAPZBS010000007">
    <property type="protein sequence ID" value="KAJ5369074.1"/>
    <property type="molecule type" value="Genomic_DNA"/>
</dbReference>
<dbReference type="Proteomes" id="UP001147782">
    <property type="component" value="Unassembled WGS sequence"/>
</dbReference>
<dbReference type="InterPro" id="IPR013083">
    <property type="entry name" value="Znf_RING/FYVE/PHD"/>
</dbReference>
<reference evidence="7" key="1">
    <citation type="submission" date="2022-11" db="EMBL/GenBank/DDBJ databases">
        <authorList>
            <person name="Petersen C."/>
        </authorList>
    </citation>
    <scope>NUCLEOTIDE SEQUENCE</scope>
    <source>
        <strain evidence="7">IBT 29864</strain>
    </source>
</reference>
<feature type="domain" description="RING-type" evidence="6">
    <location>
        <begin position="255"/>
        <end position="302"/>
    </location>
</feature>
<gene>
    <name evidence="7" type="ORF">N7496_008834</name>
</gene>
<dbReference type="RefSeq" id="XP_056553816.1">
    <property type="nucleotide sequence ID" value="XM_056701753.1"/>
</dbReference>
<evidence type="ECO:0000259" key="6">
    <source>
        <dbReference type="PROSITE" id="PS50089"/>
    </source>
</evidence>
<dbReference type="GO" id="GO:0008270">
    <property type="term" value="F:zinc ion binding"/>
    <property type="evidence" value="ECO:0007669"/>
    <property type="project" value="UniProtKB-KW"/>
</dbReference>
<dbReference type="PANTHER" id="PTHR15710">
    <property type="entry name" value="E3 UBIQUITIN-PROTEIN LIGASE PRAJA"/>
    <property type="match status" value="1"/>
</dbReference>
<dbReference type="InterPro" id="IPR001841">
    <property type="entry name" value="Znf_RING"/>
</dbReference>
<organism evidence="7 8">
    <name type="scientific">Penicillium cataractarum</name>
    <dbReference type="NCBI Taxonomy" id="2100454"/>
    <lineage>
        <taxon>Eukaryota</taxon>
        <taxon>Fungi</taxon>
        <taxon>Dikarya</taxon>
        <taxon>Ascomycota</taxon>
        <taxon>Pezizomycotina</taxon>
        <taxon>Eurotiomycetes</taxon>
        <taxon>Eurotiomycetidae</taxon>
        <taxon>Eurotiales</taxon>
        <taxon>Aspergillaceae</taxon>
        <taxon>Penicillium</taxon>
    </lineage>
</organism>
<dbReference type="Gene3D" id="3.30.40.10">
    <property type="entry name" value="Zinc/RING finger domain, C3HC4 (zinc finger)"/>
    <property type="match status" value="1"/>
</dbReference>
<keyword evidence="3" id="KW-0862">Zinc</keyword>
<evidence type="ECO:0000256" key="3">
    <source>
        <dbReference type="ARBA" id="ARBA00022833"/>
    </source>
</evidence>
<name>A0A9W9S117_9EURO</name>
<dbReference type="OrthoDB" id="8062037at2759"/>
<proteinExistence type="predicted"/>
<sequence>MPTRGSRRGNGSSTTRSSSSASSGHSSLARIISELRATAVRARNFPEDPTVTPFSAGQFQTLSNHLRNHLVEFDPFERVSTYLTRADVFQTDVYNAVHTLINGIHEQRGMNLETLDYLMEVIDIWSNRPAGEFSWEFSRRLCFFLLRLDPSSANPVRFQFSLSIPLAAMFMEFLRADYPNPAPAPPSPPPRYSGDRRIVIVEQPWTFSPESETPGPPYSPGKVADLLLPDIPRRQLTTAILNEHTKDSDTKQVTCVICTERIGLRNMMTRLPCGHMFHTPCIAHVFYYRDYGGESRPCPCCRYECGPVPDWEEIADARKRSRELDLDYLGEELGEPLTKRTRRA</sequence>
<dbReference type="Pfam" id="PF13639">
    <property type="entry name" value="zf-RING_2"/>
    <property type="match status" value="1"/>
</dbReference>
<dbReference type="SUPFAM" id="SSF57850">
    <property type="entry name" value="RING/U-box"/>
    <property type="match status" value="1"/>
</dbReference>
<keyword evidence="1" id="KW-0479">Metal-binding</keyword>
<evidence type="ECO:0000256" key="2">
    <source>
        <dbReference type="ARBA" id="ARBA00022771"/>
    </source>
</evidence>
<protein>
    <recommendedName>
        <fullName evidence="6">RING-type domain-containing protein</fullName>
    </recommendedName>
</protein>
<keyword evidence="8" id="KW-1185">Reference proteome</keyword>
<comment type="caution">
    <text evidence="7">The sequence shown here is derived from an EMBL/GenBank/DDBJ whole genome shotgun (WGS) entry which is preliminary data.</text>
</comment>
<evidence type="ECO:0000256" key="5">
    <source>
        <dbReference type="SAM" id="MobiDB-lite"/>
    </source>
</evidence>
<dbReference type="AlphaFoldDB" id="A0A9W9S117"/>
<dbReference type="SMART" id="SM00184">
    <property type="entry name" value="RING"/>
    <property type="match status" value="1"/>
</dbReference>
<accession>A0A9W9S117</accession>
<keyword evidence="2 4" id="KW-0863">Zinc-finger</keyword>
<reference evidence="7" key="2">
    <citation type="journal article" date="2023" name="IMA Fungus">
        <title>Comparative genomic study of the Penicillium genus elucidates a diverse pangenome and 15 lateral gene transfer events.</title>
        <authorList>
            <person name="Petersen C."/>
            <person name="Sorensen T."/>
            <person name="Nielsen M.R."/>
            <person name="Sondergaard T.E."/>
            <person name="Sorensen J.L."/>
            <person name="Fitzpatrick D.A."/>
            <person name="Frisvad J.C."/>
            <person name="Nielsen K.L."/>
        </authorList>
    </citation>
    <scope>NUCLEOTIDE SEQUENCE</scope>
    <source>
        <strain evidence="7">IBT 29864</strain>
    </source>
</reference>
<evidence type="ECO:0000256" key="1">
    <source>
        <dbReference type="ARBA" id="ARBA00022723"/>
    </source>
</evidence>
<feature type="region of interest" description="Disordered" evidence="5">
    <location>
        <begin position="1"/>
        <end position="26"/>
    </location>
</feature>
<dbReference type="PROSITE" id="PS50089">
    <property type="entry name" value="ZF_RING_2"/>
    <property type="match status" value="1"/>
</dbReference>
<evidence type="ECO:0000313" key="8">
    <source>
        <dbReference type="Proteomes" id="UP001147782"/>
    </source>
</evidence>
<evidence type="ECO:0000313" key="7">
    <source>
        <dbReference type="EMBL" id="KAJ5369074.1"/>
    </source>
</evidence>
<dbReference type="GeneID" id="81440932"/>